<comment type="caution">
    <text evidence="1">The sequence shown here is derived from an EMBL/GenBank/DDBJ whole genome shotgun (WGS) entry which is preliminary data.</text>
</comment>
<evidence type="ECO:0000313" key="1">
    <source>
        <dbReference type="EMBL" id="CAA2974272.1"/>
    </source>
</evidence>
<reference evidence="1 2" key="1">
    <citation type="submission" date="2019-12" db="EMBL/GenBank/DDBJ databases">
        <authorList>
            <person name="Alioto T."/>
            <person name="Alioto T."/>
            <person name="Gomez Garrido J."/>
        </authorList>
    </citation>
    <scope>NUCLEOTIDE SEQUENCE [LARGE SCALE GENOMIC DNA]</scope>
</reference>
<dbReference type="Gramene" id="OE9A020410T1">
    <property type="protein sequence ID" value="OE9A020410C1"/>
    <property type="gene ID" value="OE9A020410"/>
</dbReference>
<accession>A0A8S0R6J0</accession>
<name>A0A8S0R6J0_OLEEU</name>
<keyword evidence="2" id="KW-1185">Reference proteome</keyword>
<evidence type="ECO:0000313" key="2">
    <source>
        <dbReference type="Proteomes" id="UP000594638"/>
    </source>
</evidence>
<protein>
    <submittedName>
        <fullName evidence="1">Uncharacterized protein</fullName>
    </submittedName>
</protein>
<proteinExistence type="predicted"/>
<organism evidence="1 2">
    <name type="scientific">Olea europaea subsp. europaea</name>
    <dbReference type="NCBI Taxonomy" id="158383"/>
    <lineage>
        <taxon>Eukaryota</taxon>
        <taxon>Viridiplantae</taxon>
        <taxon>Streptophyta</taxon>
        <taxon>Embryophyta</taxon>
        <taxon>Tracheophyta</taxon>
        <taxon>Spermatophyta</taxon>
        <taxon>Magnoliopsida</taxon>
        <taxon>eudicotyledons</taxon>
        <taxon>Gunneridae</taxon>
        <taxon>Pentapetalae</taxon>
        <taxon>asterids</taxon>
        <taxon>lamiids</taxon>
        <taxon>Lamiales</taxon>
        <taxon>Oleaceae</taxon>
        <taxon>Oleeae</taxon>
        <taxon>Olea</taxon>
    </lineage>
</organism>
<dbReference type="AlphaFoldDB" id="A0A8S0R6J0"/>
<dbReference type="Proteomes" id="UP000594638">
    <property type="component" value="Unassembled WGS sequence"/>
</dbReference>
<gene>
    <name evidence="1" type="ORF">OLEA9_A020410</name>
</gene>
<dbReference type="EMBL" id="CACTIH010002160">
    <property type="protein sequence ID" value="CAA2974272.1"/>
    <property type="molecule type" value="Genomic_DNA"/>
</dbReference>
<sequence length="101" mass="10868">MVGKFLDCGAYSLRRVASLRERGCRAVELRFERYQDGGYGLGFGMVLGNDSALGRFNFSPASDWLVVLQHSVIYNVTVVVGDSVVAFACVADVDGVSEVVG</sequence>